<dbReference type="Proteomes" id="UP000287033">
    <property type="component" value="Unassembled WGS sequence"/>
</dbReference>
<proteinExistence type="predicted"/>
<evidence type="ECO:0000313" key="3">
    <source>
        <dbReference type="Proteomes" id="UP000287033"/>
    </source>
</evidence>
<dbReference type="EMBL" id="BEZZ01053253">
    <property type="protein sequence ID" value="GCC41370.1"/>
    <property type="molecule type" value="Genomic_DNA"/>
</dbReference>
<sequence>MLRSGIPRSAPCPHAPVRDLSVRSVSSRSGPGSQSAPCPHAPVWDLTLRS</sequence>
<feature type="compositionally biased region" description="Low complexity" evidence="1">
    <location>
        <begin position="22"/>
        <end position="35"/>
    </location>
</feature>
<reference evidence="2 3" key="1">
    <citation type="journal article" date="2018" name="Nat. Ecol. Evol.">
        <title>Shark genomes provide insights into elasmobranch evolution and the origin of vertebrates.</title>
        <authorList>
            <person name="Hara Y"/>
            <person name="Yamaguchi K"/>
            <person name="Onimaru K"/>
            <person name="Kadota M"/>
            <person name="Koyanagi M"/>
            <person name="Keeley SD"/>
            <person name="Tatsumi K"/>
            <person name="Tanaka K"/>
            <person name="Motone F"/>
            <person name="Kageyama Y"/>
            <person name="Nozu R"/>
            <person name="Adachi N"/>
            <person name="Nishimura O"/>
            <person name="Nakagawa R"/>
            <person name="Tanegashima C"/>
            <person name="Kiyatake I"/>
            <person name="Matsumoto R"/>
            <person name="Murakumo K"/>
            <person name="Nishida K"/>
            <person name="Terakita A"/>
            <person name="Kuratani S"/>
            <person name="Sato K"/>
            <person name="Hyodo S Kuraku.S."/>
        </authorList>
    </citation>
    <scope>NUCLEOTIDE SEQUENCE [LARGE SCALE GENOMIC DNA]</scope>
</reference>
<comment type="caution">
    <text evidence="2">The sequence shown here is derived from an EMBL/GenBank/DDBJ whole genome shotgun (WGS) entry which is preliminary data.</text>
</comment>
<feature type="region of interest" description="Disordered" evidence="1">
    <location>
        <begin position="1"/>
        <end position="50"/>
    </location>
</feature>
<name>A0A401TFD9_CHIPU</name>
<gene>
    <name evidence="2" type="ORF">chiPu_0025161</name>
</gene>
<evidence type="ECO:0000313" key="2">
    <source>
        <dbReference type="EMBL" id="GCC41370.1"/>
    </source>
</evidence>
<feature type="non-terminal residue" evidence="2">
    <location>
        <position position="50"/>
    </location>
</feature>
<organism evidence="2 3">
    <name type="scientific">Chiloscyllium punctatum</name>
    <name type="common">Brownbanded bambooshark</name>
    <name type="synonym">Hemiscyllium punctatum</name>
    <dbReference type="NCBI Taxonomy" id="137246"/>
    <lineage>
        <taxon>Eukaryota</taxon>
        <taxon>Metazoa</taxon>
        <taxon>Chordata</taxon>
        <taxon>Craniata</taxon>
        <taxon>Vertebrata</taxon>
        <taxon>Chondrichthyes</taxon>
        <taxon>Elasmobranchii</taxon>
        <taxon>Galeomorphii</taxon>
        <taxon>Galeoidea</taxon>
        <taxon>Orectolobiformes</taxon>
        <taxon>Hemiscylliidae</taxon>
        <taxon>Chiloscyllium</taxon>
    </lineage>
</organism>
<evidence type="ECO:0000256" key="1">
    <source>
        <dbReference type="SAM" id="MobiDB-lite"/>
    </source>
</evidence>
<dbReference type="AlphaFoldDB" id="A0A401TFD9"/>
<accession>A0A401TFD9</accession>
<keyword evidence="3" id="KW-1185">Reference proteome</keyword>
<protein>
    <submittedName>
        <fullName evidence="2">Uncharacterized protein</fullName>
    </submittedName>
</protein>